<dbReference type="Gene3D" id="3.40.630.30">
    <property type="match status" value="1"/>
</dbReference>
<reference evidence="2 3" key="1">
    <citation type="submission" date="2016-08" db="EMBL/GenBank/DDBJ databases">
        <title>Draft genome of Fabibacter sp. strain SK-8.</title>
        <authorList>
            <person name="Wong S.-K."/>
            <person name="Hamasaki K."/>
            <person name="Yoshizawa S."/>
        </authorList>
    </citation>
    <scope>NUCLEOTIDE SEQUENCE [LARGE SCALE GENOMIC DNA]</scope>
    <source>
        <strain evidence="2 3">SK-8</strain>
    </source>
</reference>
<dbReference type="OrthoDB" id="9788916at2"/>
<sequence>MIIHEYEFPITSERLFYRPIVKEDTKPWEAFFIGNDQLHFVGIPSPKTPEEEAVIWINRQMKRYEETGIGMLAAIDKENGTLMGNVGLILRENILGEDFFEIGYGVIPSYWNKGYASEMAICIREYFEAQRLDERVVSIINIDNIGSQRVAEKNGMKRTVTFDFHGAQAYLYRKDL</sequence>
<dbReference type="SUPFAM" id="SSF55729">
    <property type="entry name" value="Acyl-CoA N-acyltransferases (Nat)"/>
    <property type="match status" value="1"/>
</dbReference>
<dbReference type="STRING" id="1563681.BFP71_10000"/>
<dbReference type="RefSeq" id="WP_069835335.1">
    <property type="nucleotide sequence ID" value="NZ_MDGQ01000005.1"/>
</dbReference>
<dbReference type="InterPro" id="IPR051531">
    <property type="entry name" value="N-acetyltransferase"/>
</dbReference>
<keyword evidence="3" id="KW-1185">Reference proteome</keyword>
<feature type="domain" description="N-acetyltransferase" evidence="1">
    <location>
        <begin position="15"/>
        <end position="176"/>
    </location>
</feature>
<evidence type="ECO:0000259" key="1">
    <source>
        <dbReference type="PROSITE" id="PS51186"/>
    </source>
</evidence>
<dbReference type="GO" id="GO:0016747">
    <property type="term" value="F:acyltransferase activity, transferring groups other than amino-acyl groups"/>
    <property type="evidence" value="ECO:0007669"/>
    <property type="project" value="InterPro"/>
</dbReference>
<evidence type="ECO:0000313" key="3">
    <source>
        <dbReference type="Proteomes" id="UP000095552"/>
    </source>
</evidence>
<dbReference type="InterPro" id="IPR000182">
    <property type="entry name" value="GNAT_dom"/>
</dbReference>
<dbReference type="PANTHER" id="PTHR43792:SF1">
    <property type="entry name" value="N-ACETYLTRANSFERASE DOMAIN-CONTAINING PROTEIN"/>
    <property type="match status" value="1"/>
</dbReference>
<dbReference type="AlphaFoldDB" id="A0A1E5SL69"/>
<dbReference type="Proteomes" id="UP000095552">
    <property type="component" value="Unassembled WGS sequence"/>
</dbReference>
<accession>A0A1E5SL69</accession>
<dbReference type="InterPro" id="IPR016181">
    <property type="entry name" value="Acyl_CoA_acyltransferase"/>
</dbReference>
<proteinExistence type="predicted"/>
<name>A0A1E5SL69_9BACT</name>
<dbReference type="Pfam" id="PF13302">
    <property type="entry name" value="Acetyltransf_3"/>
    <property type="match status" value="1"/>
</dbReference>
<protein>
    <recommendedName>
        <fullName evidence="1">N-acetyltransferase domain-containing protein</fullName>
    </recommendedName>
</protein>
<organism evidence="2 3">
    <name type="scientific">Roseivirga misakiensis</name>
    <dbReference type="NCBI Taxonomy" id="1563681"/>
    <lineage>
        <taxon>Bacteria</taxon>
        <taxon>Pseudomonadati</taxon>
        <taxon>Bacteroidota</taxon>
        <taxon>Cytophagia</taxon>
        <taxon>Cytophagales</taxon>
        <taxon>Roseivirgaceae</taxon>
        <taxon>Roseivirga</taxon>
    </lineage>
</organism>
<dbReference type="PANTHER" id="PTHR43792">
    <property type="entry name" value="GNAT FAMILY, PUTATIVE (AFU_ORTHOLOGUE AFUA_3G00765)-RELATED-RELATED"/>
    <property type="match status" value="1"/>
</dbReference>
<comment type="caution">
    <text evidence="2">The sequence shown here is derived from an EMBL/GenBank/DDBJ whole genome shotgun (WGS) entry which is preliminary data.</text>
</comment>
<gene>
    <name evidence="2" type="ORF">BFP71_10000</name>
</gene>
<evidence type="ECO:0000313" key="2">
    <source>
        <dbReference type="EMBL" id="OEJ99872.1"/>
    </source>
</evidence>
<dbReference type="EMBL" id="MDGQ01000005">
    <property type="protein sequence ID" value="OEJ99872.1"/>
    <property type="molecule type" value="Genomic_DNA"/>
</dbReference>
<dbReference type="PROSITE" id="PS51186">
    <property type="entry name" value="GNAT"/>
    <property type="match status" value="1"/>
</dbReference>